<comment type="caution">
    <text evidence="2">The sequence shown here is derived from an EMBL/GenBank/DDBJ whole genome shotgun (WGS) entry which is preliminary data.</text>
</comment>
<sequence>MANGTHKERRHCKRWSRRRAGGTDASSRAAANRSSVIPHSLERRALPPIAASHPSRRRLQNFESPPIMSDSRLGHATAAAVGGEKKKRKNSRAKQHQDGSARPRGSEIASARSWGIFSARSPLTGCPRLFTRLFSSSLTDFSPLASACV</sequence>
<proteinExistence type="predicted"/>
<gene>
    <name evidence="2" type="ORF">HPB52_007798</name>
</gene>
<reference evidence="2" key="2">
    <citation type="submission" date="2021-09" db="EMBL/GenBank/DDBJ databases">
        <authorList>
            <person name="Jia N."/>
            <person name="Wang J."/>
            <person name="Shi W."/>
            <person name="Du L."/>
            <person name="Sun Y."/>
            <person name="Zhan W."/>
            <person name="Jiang J."/>
            <person name="Wang Q."/>
            <person name="Zhang B."/>
            <person name="Ji P."/>
            <person name="Sakyi L.B."/>
            <person name="Cui X."/>
            <person name="Yuan T."/>
            <person name="Jiang B."/>
            <person name="Yang W."/>
            <person name="Lam T.T.-Y."/>
            <person name="Chang Q."/>
            <person name="Ding S."/>
            <person name="Wang X."/>
            <person name="Zhu J."/>
            <person name="Ruan X."/>
            <person name="Zhao L."/>
            <person name="Wei J."/>
            <person name="Que T."/>
            <person name="Du C."/>
            <person name="Cheng J."/>
            <person name="Dai P."/>
            <person name="Han X."/>
            <person name="Huang E."/>
            <person name="Gao Y."/>
            <person name="Liu J."/>
            <person name="Shao H."/>
            <person name="Ye R."/>
            <person name="Li L."/>
            <person name="Wei W."/>
            <person name="Wang X."/>
            <person name="Wang C."/>
            <person name="Huo Q."/>
            <person name="Li W."/>
            <person name="Guo W."/>
            <person name="Chen H."/>
            <person name="Chen S."/>
            <person name="Zhou L."/>
            <person name="Zhou L."/>
            <person name="Ni X."/>
            <person name="Tian J."/>
            <person name="Zhou Y."/>
            <person name="Sheng Y."/>
            <person name="Liu T."/>
            <person name="Pan Y."/>
            <person name="Xia L."/>
            <person name="Li J."/>
            <person name="Zhao F."/>
            <person name="Cao W."/>
        </authorList>
    </citation>
    <scope>NUCLEOTIDE SEQUENCE</scope>
    <source>
        <strain evidence="2">Rsan-2018</strain>
        <tissue evidence="2">Larvae</tissue>
    </source>
</reference>
<feature type="compositionally biased region" description="Basic and acidic residues" evidence="1">
    <location>
        <begin position="95"/>
        <end position="105"/>
    </location>
</feature>
<feature type="compositionally biased region" description="Basic residues" evidence="1">
    <location>
        <begin position="85"/>
        <end position="94"/>
    </location>
</feature>
<evidence type="ECO:0000256" key="1">
    <source>
        <dbReference type="SAM" id="MobiDB-lite"/>
    </source>
</evidence>
<evidence type="ECO:0000313" key="2">
    <source>
        <dbReference type="EMBL" id="KAH7943395.1"/>
    </source>
</evidence>
<dbReference type="EMBL" id="JABSTV010001253">
    <property type="protein sequence ID" value="KAH7943395.1"/>
    <property type="molecule type" value="Genomic_DNA"/>
</dbReference>
<organism evidence="2 3">
    <name type="scientific">Rhipicephalus sanguineus</name>
    <name type="common">Brown dog tick</name>
    <name type="synonym">Ixodes sanguineus</name>
    <dbReference type="NCBI Taxonomy" id="34632"/>
    <lineage>
        <taxon>Eukaryota</taxon>
        <taxon>Metazoa</taxon>
        <taxon>Ecdysozoa</taxon>
        <taxon>Arthropoda</taxon>
        <taxon>Chelicerata</taxon>
        <taxon>Arachnida</taxon>
        <taxon>Acari</taxon>
        <taxon>Parasitiformes</taxon>
        <taxon>Ixodida</taxon>
        <taxon>Ixodoidea</taxon>
        <taxon>Ixodidae</taxon>
        <taxon>Rhipicephalinae</taxon>
        <taxon>Rhipicephalus</taxon>
        <taxon>Rhipicephalus</taxon>
    </lineage>
</organism>
<evidence type="ECO:0000313" key="3">
    <source>
        <dbReference type="Proteomes" id="UP000821837"/>
    </source>
</evidence>
<accession>A0A9D4PHY2</accession>
<feature type="compositionally biased region" description="Basic residues" evidence="1">
    <location>
        <begin position="7"/>
        <end position="20"/>
    </location>
</feature>
<keyword evidence="3" id="KW-1185">Reference proteome</keyword>
<feature type="region of interest" description="Disordered" evidence="1">
    <location>
        <begin position="1"/>
        <end position="107"/>
    </location>
</feature>
<name>A0A9D4PHY2_RHISA</name>
<reference evidence="2" key="1">
    <citation type="journal article" date="2020" name="Cell">
        <title>Large-Scale Comparative Analyses of Tick Genomes Elucidate Their Genetic Diversity and Vector Capacities.</title>
        <authorList>
            <consortium name="Tick Genome and Microbiome Consortium (TIGMIC)"/>
            <person name="Jia N."/>
            <person name="Wang J."/>
            <person name="Shi W."/>
            <person name="Du L."/>
            <person name="Sun Y."/>
            <person name="Zhan W."/>
            <person name="Jiang J.F."/>
            <person name="Wang Q."/>
            <person name="Zhang B."/>
            <person name="Ji P."/>
            <person name="Bell-Sakyi L."/>
            <person name="Cui X.M."/>
            <person name="Yuan T.T."/>
            <person name="Jiang B.G."/>
            <person name="Yang W.F."/>
            <person name="Lam T.T."/>
            <person name="Chang Q.C."/>
            <person name="Ding S.J."/>
            <person name="Wang X.J."/>
            <person name="Zhu J.G."/>
            <person name="Ruan X.D."/>
            <person name="Zhao L."/>
            <person name="Wei J.T."/>
            <person name="Ye R.Z."/>
            <person name="Que T.C."/>
            <person name="Du C.H."/>
            <person name="Zhou Y.H."/>
            <person name="Cheng J.X."/>
            <person name="Dai P.F."/>
            <person name="Guo W.B."/>
            <person name="Han X.H."/>
            <person name="Huang E.J."/>
            <person name="Li L.F."/>
            <person name="Wei W."/>
            <person name="Gao Y.C."/>
            <person name="Liu J.Z."/>
            <person name="Shao H.Z."/>
            <person name="Wang X."/>
            <person name="Wang C.C."/>
            <person name="Yang T.C."/>
            <person name="Huo Q.B."/>
            <person name="Li W."/>
            <person name="Chen H.Y."/>
            <person name="Chen S.E."/>
            <person name="Zhou L.G."/>
            <person name="Ni X.B."/>
            <person name="Tian J.H."/>
            <person name="Sheng Y."/>
            <person name="Liu T."/>
            <person name="Pan Y.S."/>
            <person name="Xia L.Y."/>
            <person name="Li J."/>
            <person name="Zhao F."/>
            <person name="Cao W.C."/>
        </authorList>
    </citation>
    <scope>NUCLEOTIDE SEQUENCE</scope>
    <source>
        <strain evidence="2">Rsan-2018</strain>
    </source>
</reference>
<dbReference type="Proteomes" id="UP000821837">
    <property type="component" value="Unassembled WGS sequence"/>
</dbReference>
<dbReference type="AlphaFoldDB" id="A0A9D4PHY2"/>
<protein>
    <submittedName>
        <fullName evidence="2">Uncharacterized protein</fullName>
    </submittedName>
</protein>
<feature type="compositionally biased region" description="Low complexity" evidence="1">
    <location>
        <begin position="25"/>
        <end position="35"/>
    </location>
</feature>